<feature type="transmembrane region" description="Helical" evidence="1">
    <location>
        <begin position="260"/>
        <end position="277"/>
    </location>
</feature>
<feature type="transmembrane region" description="Helical" evidence="1">
    <location>
        <begin position="118"/>
        <end position="140"/>
    </location>
</feature>
<keyword evidence="1" id="KW-0812">Transmembrane</keyword>
<keyword evidence="1" id="KW-0472">Membrane</keyword>
<reference evidence="2 3" key="1">
    <citation type="submission" date="2013-07" db="EMBL/GenBank/DDBJ databases">
        <authorList>
            <person name="Weinstock G."/>
            <person name="Sodergren E."/>
            <person name="Wylie T."/>
            <person name="Fulton L."/>
            <person name="Fulton R."/>
            <person name="Fronick C."/>
            <person name="O'Laughlin M."/>
            <person name="Godfrey J."/>
            <person name="Miner T."/>
            <person name="Herter B."/>
            <person name="Appelbaum E."/>
            <person name="Cordes M."/>
            <person name="Lek S."/>
            <person name="Wollam A."/>
            <person name="Pepin K.H."/>
            <person name="Palsikar V.B."/>
            <person name="Mitreva M."/>
            <person name="Wilson R.K."/>
        </authorList>
    </citation>
    <scope>NUCLEOTIDE SEQUENCE [LARGE SCALE GENOMIC DNA]</scope>
    <source>
        <strain evidence="2 3">ATCC 14940</strain>
    </source>
</reference>
<feature type="transmembrane region" description="Helical" evidence="1">
    <location>
        <begin position="88"/>
        <end position="106"/>
    </location>
</feature>
<dbReference type="Proteomes" id="UP000016491">
    <property type="component" value="Unassembled WGS sequence"/>
</dbReference>
<proteinExistence type="predicted"/>
<feature type="transmembrane region" description="Helical" evidence="1">
    <location>
        <begin position="233"/>
        <end position="253"/>
    </location>
</feature>
<feature type="transmembrane region" description="Helical" evidence="1">
    <location>
        <begin position="597"/>
        <end position="617"/>
    </location>
</feature>
<dbReference type="AlphaFoldDB" id="A0ABC9TRM7"/>
<evidence type="ECO:0000256" key="1">
    <source>
        <dbReference type="SAM" id="Phobius"/>
    </source>
</evidence>
<feature type="transmembrane region" description="Helical" evidence="1">
    <location>
        <begin position="160"/>
        <end position="182"/>
    </location>
</feature>
<feature type="transmembrane region" description="Helical" evidence="1">
    <location>
        <begin position="572"/>
        <end position="591"/>
    </location>
</feature>
<protein>
    <recommendedName>
        <fullName evidence="4">Glycosyltransferase RgtA/B/C/D-like domain-containing protein</fullName>
    </recommendedName>
</protein>
<feature type="transmembrane region" description="Helical" evidence="1">
    <location>
        <begin position="32"/>
        <end position="54"/>
    </location>
</feature>
<feature type="transmembrane region" description="Helical" evidence="1">
    <location>
        <begin position="542"/>
        <end position="560"/>
    </location>
</feature>
<feature type="transmembrane region" description="Helical" evidence="1">
    <location>
        <begin position="60"/>
        <end position="81"/>
    </location>
</feature>
<name>A0ABC9TRM7_CLOSY</name>
<sequence length="622" mass="70079">MGRLFIFRKRKQNSQKRITRGGEFMTKIKKRVIWAAIAAYATVFFLTSDTLLAFPLLMEPSSVFCLPVTAGIAFLYLKAFFPFDRRRILISFVSGILMGLMFILGVRYSVNEVPAPSAFSFLTALLAAALLFSAFISLLLKSLSLVPARTGSAAAEKTGVKTLAALFAVTFAVYAAAFLAVYPGIYSYDASVQVLQFFGDNPVTSHHPILHTLFLCGSLKAGEVLFHSYQAGLALYSLIQITFMAAVITFVLYRMVRRNVPNWLVILSWLFLAANPYMQVLALLTTKDVLFGAFFLLTFDFSIDMVSDPERFFSSRIMQVGFFLSAFFSCLFRNQGIHVFIFFSLFALVFFIRHKNSGKARKLALRWTICAAALSAVYLTLNGPVLTAFGVEKGDAREMLSVPMQQLARVWHEAPESLTREEKAYIETLILPEALDGYVRVNADPVKSGFQTNVVKEDPLKFVGTWAGIGAKEPLIYLDSFLMGNWGYWYPGETQYWISYIMFDGAFLEDEYNVLHIFRNSRFPWYNNYLRTISLTPEFEKIPLLSLILNQAFPFWLMLAAGTVSIYRKQTCLLVALSLILGYWGTLLLGPVTGVRYAFPLMLCVPLLFELFMYGTAGRVEN</sequence>
<evidence type="ECO:0000313" key="2">
    <source>
        <dbReference type="EMBL" id="ERI73972.1"/>
    </source>
</evidence>
<dbReference type="EMBL" id="AWSU01000354">
    <property type="protein sequence ID" value="ERI73972.1"/>
    <property type="molecule type" value="Genomic_DNA"/>
</dbReference>
<evidence type="ECO:0000313" key="3">
    <source>
        <dbReference type="Proteomes" id="UP000016491"/>
    </source>
</evidence>
<organism evidence="2 3">
    <name type="scientific">[Clostridium] symbiosum ATCC 14940</name>
    <dbReference type="NCBI Taxonomy" id="411472"/>
    <lineage>
        <taxon>Bacteria</taxon>
        <taxon>Bacillati</taxon>
        <taxon>Bacillota</taxon>
        <taxon>Clostridia</taxon>
        <taxon>Lachnospirales</taxon>
        <taxon>Lachnospiraceae</taxon>
        <taxon>Otoolea</taxon>
    </lineage>
</organism>
<keyword evidence="1" id="KW-1133">Transmembrane helix</keyword>
<feature type="transmembrane region" description="Helical" evidence="1">
    <location>
        <begin position="364"/>
        <end position="381"/>
    </location>
</feature>
<comment type="caution">
    <text evidence="2">The sequence shown here is derived from an EMBL/GenBank/DDBJ whole genome shotgun (WGS) entry which is preliminary data.</text>
</comment>
<gene>
    <name evidence="2" type="ORF">CLOSYM_04489</name>
</gene>
<evidence type="ECO:0008006" key="4">
    <source>
        <dbReference type="Google" id="ProtNLM"/>
    </source>
</evidence>
<dbReference type="Pfam" id="PF19484">
    <property type="entry name" value="DUF6020"/>
    <property type="match status" value="1"/>
</dbReference>
<accession>A0ABC9TRM7</accession>
<dbReference type="InterPro" id="IPR046062">
    <property type="entry name" value="DUF6020"/>
</dbReference>
<feature type="transmembrane region" description="Helical" evidence="1">
    <location>
        <begin position="335"/>
        <end position="352"/>
    </location>
</feature>